<proteinExistence type="predicted"/>
<evidence type="ECO:0000313" key="1">
    <source>
        <dbReference type="EMBL" id="CAB5224460.1"/>
    </source>
</evidence>
<accession>A0A6J7X7M5</accession>
<gene>
    <name evidence="1" type="ORF">UFOVP393_86</name>
</gene>
<sequence>MMGEVYQGLMVAGADFRLDVRYTVCMDKSMHMLCHISGTLTPTAKSMLDTRATLRISIRIHHH</sequence>
<name>A0A6J7X7M5_9CAUD</name>
<organism evidence="1">
    <name type="scientific">uncultured Caudovirales phage</name>
    <dbReference type="NCBI Taxonomy" id="2100421"/>
    <lineage>
        <taxon>Viruses</taxon>
        <taxon>Duplodnaviria</taxon>
        <taxon>Heunggongvirae</taxon>
        <taxon>Uroviricota</taxon>
        <taxon>Caudoviricetes</taxon>
        <taxon>Peduoviridae</taxon>
        <taxon>Maltschvirus</taxon>
        <taxon>Maltschvirus maltsch</taxon>
    </lineage>
</organism>
<dbReference type="EMBL" id="LR798335">
    <property type="protein sequence ID" value="CAB5224460.1"/>
    <property type="molecule type" value="Genomic_DNA"/>
</dbReference>
<protein>
    <submittedName>
        <fullName evidence="1">Uncharacterized protein</fullName>
    </submittedName>
</protein>
<reference evidence="1" key="1">
    <citation type="submission" date="2020-05" db="EMBL/GenBank/DDBJ databases">
        <authorList>
            <person name="Chiriac C."/>
            <person name="Salcher M."/>
            <person name="Ghai R."/>
            <person name="Kavagutti S V."/>
        </authorList>
    </citation>
    <scope>NUCLEOTIDE SEQUENCE</scope>
</reference>